<evidence type="ECO:0000256" key="1">
    <source>
        <dbReference type="SAM" id="Coils"/>
    </source>
</evidence>
<feature type="region of interest" description="Disordered" evidence="2">
    <location>
        <begin position="113"/>
        <end position="135"/>
    </location>
</feature>
<dbReference type="InterPro" id="IPR012862">
    <property type="entry name" value="DUF1635"/>
</dbReference>
<gene>
    <name evidence="3" type="ORF">HS088_TW07G00216</name>
</gene>
<dbReference type="Pfam" id="PF07795">
    <property type="entry name" value="DUF1635"/>
    <property type="match status" value="1"/>
</dbReference>
<proteinExistence type="predicted"/>
<feature type="coiled-coil region" evidence="1">
    <location>
        <begin position="25"/>
        <end position="63"/>
    </location>
</feature>
<dbReference type="InParanoid" id="A0A7J7DE57"/>
<dbReference type="FunCoup" id="A0A7J7DE57">
    <property type="interactions" value="1031"/>
</dbReference>
<evidence type="ECO:0008006" key="5">
    <source>
        <dbReference type="Google" id="ProtNLM"/>
    </source>
</evidence>
<dbReference type="Proteomes" id="UP000593562">
    <property type="component" value="Unassembled WGS sequence"/>
</dbReference>
<sequence length="328" mass="36180">MQSDEKLLEVKMEELDSLWTYEEAIKELKQNLLYTTIELESLKKEASEKIQKQKEDMKCLINLLRVAYQQRDEAKEHLQILLINKLKPSSPTEHNPILPHTQQENPLLLPPKTNSTMTESSSLSETYNSHYSHGSPPVDSLFNPVSSPDFSTINVVDSRNFGTFVNQPFVQDSNGSNPSGLVPSGVPKIDRATAVIDGLVKGKSLPQKGKLMETVMEAGPLLQTLLLAGPLPRWRNPPPMQPFKIPPVTIRISEAVSKNSNVAAAAAQSSVLQKPISIPSTFNLSSQMFSASVPCNVSSRSSGQNNLLVSSGACINNLEPNTKRQRFH</sequence>
<dbReference type="AlphaFoldDB" id="A0A7J7DE57"/>
<evidence type="ECO:0000313" key="3">
    <source>
        <dbReference type="EMBL" id="KAF5744640.1"/>
    </source>
</evidence>
<evidence type="ECO:0000313" key="4">
    <source>
        <dbReference type="Proteomes" id="UP000593562"/>
    </source>
</evidence>
<name>A0A7J7DE57_TRIWF</name>
<dbReference type="PANTHER" id="PTHR33431">
    <property type="entry name" value="ENABLED-LIKE PROTEIN (DUF1635)"/>
    <property type="match status" value="1"/>
</dbReference>
<protein>
    <recommendedName>
        <fullName evidence="5">TOX high mobility group box family member 4-A</fullName>
    </recommendedName>
</protein>
<keyword evidence="1" id="KW-0175">Coiled coil</keyword>
<dbReference type="EMBL" id="JAAARO010000007">
    <property type="protein sequence ID" value="KAF5744640.1"/>
    <property type="molecule type" value="Genomic_DNA"/>
</dbReference>
<reference evidence="3 4" key="1">
    <citation type="journal article" date="2020" name="Nat. Commun.">
        <title>Genome of Tripterygium wilfordii and identification of cytochrome P450 involved in triptolide biosynthesis.</title>
        <authorList>
            <person name="Tu L."/>
            <person name="Su P."/>
            <person name="Zhang Z."/>
            <person name="Gao L."/>
            <person name="Wang J."/>
            <person name="Hu T."/>
            <person name="Zhou J."/>
            <person name="Zhang Y."/>
            <person name="Zhao Y."/>
            <person name="Liu Y."/>
            <person name="Song Y."/>
            <person name="Tong Y."/>
            <person name="Lu Y."/>
            <person name="Yang J."/>
            <person name="Xu C."/>
            <person name="Jia M."/>
            <person name="Peters R.J."/>
            <person name="Huang L."/>
            <person name="Gao W."/>
        </authorList>
    </citation>
    <scope>NUCLEOTIDE SEQUENCE [LARGE SCALE GENOMIC DNA]</scope>
    <source>
        <strain evidence="4">cv. XIE 37</strain>
        <tissue evidence="3">Leaf</tissue>
    </source>
</reference>
<dbReference type="PANTHER" id="PTHR33431:SF12">
    <property type="entry name" value="HIGH MOBILITY GROUP BOX PROTEIN, PUTATIVE (DUF1635)-RELATED"/>
    <property type="match status" value="1"/>
</dbReference>
<evidence type="ECO:0000256" key="2">
    <source>
        <dbReference type="SAM" id="MobiDB-lite"/>
    </source>
</evidence>
<organism evidence="3 4">
    <name type="scientific">Tripterygium wilfordii</name>
    <name type="common">Thunder God vine</name>
    <dbReference type="NCBI Taxonomy" id="458696"/>
    <lineage>
        <taxon>Eukaryota</taxon>
        <taxon>Viridiplantae</taxon>
        <taxon>Streptophyta</taxon>
        <taxon>Embryophyta</taxon>
        <taxon>Tracheophyta</taxon>
        <taxon>Spermatophyta</taxon>
        <taxon>Magnoliopsida</taxon>
        <taxon>eudicotyledons</taxon>
        <taxon>Gunneridae</taxon>
        <taxon>Pentapetalae</taxon>
        <taxon>rosids</taxon>
        <taxon>fabids</taxon>
        <taxon>Celastrales</taxon>
        <taxon>Celastraceae</taxon>
        <taxon>Tripterygium</taxon>
    </lineage>
</organism>
<feature type="compositionally biased region" description="Low complexity" evidence="2">
    <location>
        <begin position="113"/>
        <end position="126"/>
    </location>
</feature>
<keyword evidence="4" id="KW-1185">Reference proteome</keyword>
<comment type="caution">
    <text evidence="3">The sequence shown here is derived from an EMBL/GenBank/DDBJ whole genome shotgun (WGS) entry which is preliminary data.</text>
</comment>
<accession>A0A7J7DE57</accession>